<evidence type="ECO:0000259" key="1">
    <source>
        <dbReference type="Pfam" id="PF04266"/>
    </source>
</evidence>
<evidence type="ECO:0000313" key="2">
    <source>
        <dbReference type="EMBL" id="AZG13828.1"/>
    </source>
</evidence>
<dbReference type="InterPro" id="IPR007374">
    <property type="entry name" value="ASCH_domain"/>
</dbReference>
<organism evidence="2 3">
    <name type="scientific">Cupriavidus pauculus</name>
    <dbReference type="NCBI Taxonomy" id="82633"/>
    <lineage>
        <taxon>Bacteria</taxon>
        <taxon>Pseudomonadati</taxon>
        <taxon>Pseudomonadota</taxon>
        <taxon>Betaproteobacteria</taxon>
        <taxon>Burkholderiales</taxon>
        <taxon>Burkholderiaceae</taxon>
        <taxon>Cupriavidus</taxon>
    </lineage>
</organism>
<dbReference type="CDD" id="cd06554">
    <property type="entry name" value="ASCH_ASC-1_like"/>
    <property type="match status" value="1"/>
</dbReference>
<evidence type="ECO:0000313" key="3">
    <source>
        <dbReference type="Proteomes" id="UP000270411"/>
    </source>
</evidence>
<protein>
    <submittedName>
        <fullName evidence="2">ASCH domain-containing protein</fullName>
    </submittedName>
</protein>
<sequence>MTLTRSLPTKALSIRQPWAWLIVNGHKDIENRTWATRFRGPVLIHAAKGMTRLEYSAAALVFQQAGIQHRFPLAEELQRGGIVGMAEVTACVPPERRTSYWHMAGCQGFALRGAQPLPFTPLAGRLGFFAVPADVLSQIIQNQ</sequence>
<dbReference type="AlphaFoldDB" id="A0A3G8H050"/>
<dbReference type="EMBL" id="CP033969">
    <property type="protein sequence ID" value="AZG13828.1"/>
    <property type="molecule type" value="Genomic_DNA"/>
</dbReference>
<reference evidence="3" key="1">
    <citation type="submission" date="2018-11" db="EMBL/GenBank/DDBJ databases">
        <title>FDA dAtabase for Regulatory Grade micrObial Sequences (FDA-ARGOS): Supporting development and validation of Infectious Disease Dx tests.</title>
        <authorList>
            <person name="Goldberg B."/>
            <person name="Campos J."/>
            <person name="Tallon L."/>
            <person name="Sadzewicz L."/>
            <person name="Zhao X."/>
            <person name="Vavikolanu K."/>
            <person name="Mehta A."/>
            <person name="Aluvathingal J."/>
            <person name="Nadendla S."/>
            <person name="Geyer C."/>
            <person name="Nandy P."/>
            <person name="Yan Y."/>
            <person name="Sichtig H."/>
        </authorList>
    </citation>
    <scope>NUCLEOTIDE SEQUENCE [LARGE SCALE GENOMIC DNA]</scope>
    <source>
        <strain evidence="3">FDAARGOS_614</strain>
    </source>
</reference>
<name>A0A3G8H050_9BURK</name>
<proteinExistence type="predicted"/>
<gene>
    <name evidence="2" type="ORF">EHF44_10425</name>
</gene>
<dbReference type="OrthoDB" id="359066at2"/>
<dbReference type="SUPFAM" id="SSF88697">
    <property type="entry name" value="PUA domain-like"/>
    <property type="match status" value="1"/>
</dbReference>
<accession>A0A3G8H050</accession>
<dbReference type="Gene3D" id="2.30.130.30">
    <property type="entry name" value="Hypothetical protein"/>
    <property type="match status" value="1"/>
</dbReference>
<dbReference type="RefSeq" id="WP_124683679.1">
    <property type="nucleotide sequence ID" value="NZ_CP033969.1"/>
</dbReference>
<feature type="domain" description="ASCH" evidence="1">
    <location>
        <begin position="12"/>
        <end position="93"/>
    </location>
</feature>
<dbReference type="Pfam" id="PF04266">
    <property type="entry name" value="ASCH"/>
    <property type="match status" value="1"/>
</dbReference>
<dbReference type="InterPro" id="IPR015947">
    <property type="entry name" value="PUA-like_sf"/>
</dbReference>
<dbReference type="KEGG" id="cpau:EHF44_10425"/>
<dbReference type="Proteomes" id="UP000270411">
    <property type="component" value="Chromosome 1"/>
</dbReference>